<evidence type="ECO:0000256" key="1">
    <source>
        <dbReference type="SAM" id="Coils"/>
    </source>
</evidence>
<gene>
    <name evidence="3" type="ORF">ENQ35_00965</name>
</gene>
<accession>A0A7C1IXF4</accession>
<dbReference type="InterPro" id="IPR058509">
    <property type="entry name" value="DUF8196"/>
</dbReference>
<evidence type="ECO:0000313" key="3">
    <source>
        <dbReference type="EMBL" id="HDW51311.1"/>
    </source>
</evidence>
<protein>
    <submittedName>
        <fullName evidence="3">DUF3782 domain-containing protein</fullName>
    </submittedName>
</protein>
<dbReference type="PANTHER" id="PTHR38753:SF1">
    <property type="entry name" value="SLR1441 PROTEIN"/>
    <property type="match status" value="1"/>
</dbReference>
<dbReference type="Pfam" id="PF26618">
    <property type="entry name" value="DUF8196"/>
    <property type="match status" value="1"/>
</dbReference>
<dbReference type="PANTHER" id="PTHR38753">
    <property type="entry name" value="SLR1441 PROTEIN"/>
    <property type="match status" value="1"/>
</dbReference>
<organism evidence="3">
    <name type="scientific">Ammonifex degensii</name>
    <dbReference type="NCBI Taxonomy" id="42838"/>
    <lineage>
        <taxon>Bacteria</taxon>
        <taxon>Bacillati</taxon>
        <taxon>Bacillota</taxon>
        <taxon>Clostridia</taxon>
        <taxon>Thermoanaerobacterales</taxon>
        <taxon>Thermoanaerobacteraceae</taxon>
        <taxon>Ammonifex</taxon>
    </lineage>
</organism>
<feature type="coiled-coil region" evidence="1">
    <location>
        <begin position="40"/>
        <end position="109"/>
    </location>
</feature>
<sequence>MPCYYGRGEKVRGMSSEVPGITPEIYRAVVQIVDERMKEIKVTREDFDRLRKAVEEAEARSEERFARLAEAVAELAEAQKETRQELKELAEAQKRTEQVMAELGVAQKETRREVGRLSDRFGFTLEDIARVVLPGYLERHLGVRVEKLRRRHFTVNGAEYEVDLYGVGQRDGAKITVLGEVKHRIYAREVKGFARILKQVTPLIKTDVVKVMFGFLVHPSAEEVAKEAGIVLVASYER</sequence>
<evidence type="ECO:0000259" key="2">
    <source>
        <dbReference type="Pfam" id="PF26618"/>
    </source>
</evidence>
<dbReference type="EMBL" id="DSMV01000064">
    <property type="protein sequence ID" value="HDW51311.1"/>
    <property type="molecule type" value="Genomic_DNA"/>
</dbReference>
<feature type="domain" description="DUF8196" evidence="2">
    <location>
        <begin position="129"/>
        <end position="236"/>
    </location>
</feature>
<comment type="caution">
    <text evidence="3">The sequence shown here is derived from an EMBL/GenBank/DDBJ whole genome shotgun (WGS) entry which is preliminary data.</text>
</comment>
<reference evidence="3" key="1">
    <citation type="journal article" date="2020" name="mSystems">
        <title>Genome- and Community-Level Interaction Insights into Carbon Utilization and Element Cycling Functions of Hydrothermarchaeota in Hydrothermal Sediment.</title>
        <authorList>
            <person name="Zhou Z."/>
            <person name="Liu Y."/>
            <person name="Xu W."/>
            <person name="Pan J."/>
            <person name="Luo Z.H."/>
            <person name="Li M."/>
        </authorList>
    </citation>
    <scope>NUCLEOTIDE SEQUENCE [LARGE SCALE GENOMIC DNA]</scope>
    <source>
        <strain evidence="3">SpSt-301</strain>
    </source>
</reference>
<dbReference type="AlphaFoldDB" id="A0A7C1IXF4"/>
<name>A0A7C1IXF4_9THEO</name>
<keyword evidence="1" id="KW-0175">Coiled coil</keyword>
<proteinExistence type="predicted"/>